<comment type="caution">
    <text evidence="1">The sequence shown here is derived from an EMBL/GenBank/DDBJ whole genome shotgun (WGS) entry which is preliminary data.</text>
</comment>
<dbReference type="EMBL" id="RDBM01000026">
    <property type="protein sequence ID" value="TXS31885.1"/>
    <property type="molecule type" value="Genomic_DNA"/>
</dbReference>
<sequence length="68" mass="7043">MVPVKGMVSLAELAAVGVTLSLSQATQAALLGDKLPVAELGLTSEQHRLVRVQRGEPDTSGAVHPLLD</sequence>
<proteinExistence type="predicted"/>
<name>A0A652L732_9ACTN</name>
<reference evidence="1" key="1">
    <citation type="submission" date="2018-10" db="EMBL/GenBank/DDBJ databases">
        <authorList>
            <person name="Hariharan J."/>
            <person name="Choudoir M.J."/>
            <person name="Diebold P."/>
            <person name="Panke-Buisse K."/>
            <person name="Campbell A.N."/>
            <person name="Buckley D.H."/>
        </authorList>
    </citation>
    <scope>NUCLEOTIDE SEQUENCE</scope>
    <source>
        <strain evidence="1">Gb1</strain>
    </source>
</reference>
<evidence type="ECO:0000313" key="1">
    <source>
        <dbReference type="EMBL" id="TXS31885.1"/>
    </source>
</evidence>
<organism evidence="1">
    <name type="scientific">Streptomyces sp. gb1(2016)</name>
    <dbReference type="NCBI Taxonomy" id="1828321"/>
    <lineage>
        <taxon>Bacteria</taxon>
        <taxon>Bacillati</taxon>
        <taxon>Actinomycetota</taxon>
        <taxon>Actinomycetes</taxon>
        <taxon>Kitasatosporales</taxon>
        <taxon>Streptomycetaceae</taxon>
        <taxon>Streptomyces</taxon>
    </lineage>
</organism>
<gene>
    <name evidence="1" type="ORF">EAO74_08190</name>
</gene>
<dbReference type="AlphaFoldDB" id="A0A652L732"/>
<protein>
    <submittedName>
        <fullName evidence="1">Uncharacterized protein</fullName>
    </submittedName>
</protein>
<accession>A0A652L732</accession>